<evidence type="ECO:0000313" key="2">
    <source>
        <dbReference type="Proteomes" id="UP000826212"/>
    </source>
</evidence>
<name>A0AC61NPD9_9BACT</name>
<accession>A0AC61NPD9</accession>
<protein>
    <submittedName>
        <fullName evidence="1">Uncharacterized protein</fullName>
    </submittedName>
</protein>
<evidence type="ECO:0000313" key="1">
    <source>
        <dbReference type="EMBL" id="QZE15782.1"/>
    </source>
</evidence>
<sequence length="412" mass="47606">MKKLIILTIFSLIQLPLFAQKLIEKYKTGTVKLVADKEYAQSNDWNKIFRSYYDTLYNTPMAHRKSIVMLPDGSILVNHAYRNYHTKFSPKGVFQEEMQIEKGKQKAIKGVINGNTLFTGLDNMGNMTCSDLEGHFKKSLLLDYMAKNIIALPNRKFAVVGWAIHTTQFRTFIAIVDYDTNKQKIIWDKYDDQVLKPCSFQYKIKSTNGSVNIFSIPFQNDVKIGLAPLITTMDNKLIVAFPNTGKINTYNLDGKLLSTQQVTWERETLSVAEQKKAQEDAIHYFKKFAAKSNNIIKIDKSELNRVLNKMEEDIKYIRTALKKPYFTNIIKDSDGNVLIFEIPKKKGQNLFHVWIYNKNGEMSTQCSFVCEDYNLEINKDKLIFKDGYLYGLQTLKNAKGNPLRLVRFKLEN</sequence>
<dbReference type="EMBL" id="CP081303">
    <property type="protein sequence ID" value="QZE15782.1"/>
    <property type="molecule type" value="Genomic_DNA"/>
</dbReference>
<reference evidence="1" key="1">
    <citation type="submission" date="2021-08" db="EMBL/GenBank/DDBJ databases">
        <title>Novel anaerobic bacterium isolated from sea squirt in East Sea, Republic of Korea.</title>
        <authorList>
            <person name="Nguyen T.H."/>
            <person name="Li Z."/>
            <person name="Lee Y.-J."/>
            <person name="Ko J."/>
            <person name="Kim S.-G."/>
        </authorList>
    </citation>
    <scope>NUCLEOTIDE SEQUENCE</scope>
    <source>
        <strain evidence="1">KCTC 25031</strain>
    </source>
</reference>
<keyword evidence="2" id="KW-1185">Reference proteome</keyword>
<organism evidence="1 2">
    <name type="scientific">Halosquirtibacter laminarini</name>
    <dbReference type="NCBI Taxonomy" id="3374600"/>
    <lineage>
        <taxon>Bacteria</taxon>
        <taxon>Pseudomonadati</taxon>
        <taxon>Bacteroidota</taxon>
        <taxon>Bacteroidia</taxon>
        <taxon>Marinilabiliales</taxon>
        <taxon>Prolixibacteraceae</taxon>
        <taxon>Halosquirtibacter</taxon>
    </lineage>
</organism>
<dbReference type="Proteomes" id="UP000826212">
    <property type="component" value="Chromosome"/>
</dbReference>
<gene>
    <name evidence="1" type="ORF">K4L44_08090</name>
</gene>
<proteinExistence type="predicted"/>